<sequence length="73" mass="8228">MKRTGRDIASLCFETCIKEEGSPPFSALSSVQVDNAVEEQTVEPPLPRFIMLARAQLYVVLFDSIALPRFRIK</sequence>
<dbReference type="Proteomes" id="UP000008810">
    <property type="component" value="Chromosome 3"/>
</dbReference>
<keyword evidence="3" id="KW-1185">Reference proteome</keyword>
<proteinExistence type="predicted"/>
<name>A0A2K2D496_BRADI</name>
<dbReference type="EnsemblPlants" id="PNT69099">
    <property type="protein sequence ID" value="PNT69099"/>
    <property type="gene ID" value="BRADI_3g49286v3"/>
</dbReference>
<organism evidence="1">
    <name type="scientific">Brachypodium distachyon</name>
    <name type="common">Purple false brome</name>
    <name type="synonym">Trachynia distachya</name>
    <dbReference type="NCBI Taxonomy" id="15368"/>
    <lineage>
        <taxon>Eukaryota</taxon>
        <taxon>Viridiplantae</taxon>
        <taxon>Streptophyta</taxon>
        <taxon>Embryophyta</taxon>
        <taxon>Tracheophyta</taxon>
        <taxon>Spermatophyta</taxon>
        <taxon>Magnoliopsida</taxon>
        <taxon>Liliopsida</taxon>
        <taxon>Poales</taxon>
        <taxon>Poaceae</taxon>
        <taxon>BOP clade</taxon>
        <taxon>Pooideae</taxon>
        <taxon>Stipodae</taxon>
        <taxon>Brachypodieae</taxon>
        <taxon>Brachypodium</taxon>
    </lineage>
</organism>
<dbReference type="EMBL" id="CM000882">
    <property type="protein sequence ID" value="PNT69099.1"/>
    <property type="molecule type" value="Genomic_DNA"/>
</dbReference>
<dbReference type="AlphaFoldDB" id="A0A2K2D496"/>
<evidence type="ECO:0000313" key="3">
    <source>
        <dbReference type="Proteomes" id="UP000008810"/>
    </source>
</evidence>
<accession>A0A2K2D496</accession>
<gene>
    <name evidence="1" type="ORF">BRADI_3g49286v3</name>
</gene>
<evidence type="ECO:0000313" key="2">
    <source>
        <dbReference type="EnsemblPlants" id="PNT69099"/>
    </source>
</evidence>
<reference evidence="2" key="3">
    <citation type="submission" date="2018-08" db="UniProtKB">
        <authorList>
            <consortium name="EnsemblPlants"/>
        </authorList>
    </citation>
    <scope>IDENTIFICATION</scope>
    <source>
        <strain evidence="2">cv. Bd21</strain>
    </source>
</reference>
<dbReference type="Gramene" id="PNT69099">
    <property type="protein sequence ID" value="PNT69099"/>
    <property type="gene ID" value="BRADI_3g49286v3"/>
</dbReference>
<reference evidence="1" key="2">
    <citation type="submission" date="2017-06" db="EMBL/GenBank/DDBJ databases">
        <title>WGS assembly of Brachypodium distachyon.</title>
        <authorList>
            <consortium name="The International Brachypodium Initiative"/>
            <person name="Lucas S."/>
            <person name="Harmon-Smith M."/>
            <person name="Lail K."/>
            <person name="Tice H."/>
            <person name="Grimwood J."/>
            <person name="Bruce D."/>
            <person name="Barry K."/>
            <person name="Shu S."/>
            <person name="Lindquist E."/>
            <person name="Wang M."/>
            <person name="Pitluck S."/>
            <person name="Vogel J.P."/>
            <person name="Garvin D.F."/>
            <person name="Mockler T.C."/>
            <person name="Schmutz J."/>
            <person name="Rokhsar D."/>
            <person name="Bevan M.W."/>
        </authorList>
    </citation>
    <scope>NUCLEOTIDE SEQUENCE</scope>
    <source>
        <strain evidence="1">Bd21</strain>
    </source>
</reference>
<protein>
    <submittedName>
        <fullName evidence="1 2">Uncharacterized protein</fullName>
    </submittedName>
</protein>
<reference evidence="1 2" key="1">
    <citation type="journal article" date="2010" name="Nature">
        <title>Genome sequencing and analysis of the model grass Brachypodium distachyon.</title>
        <authorList>
            <consortium name="International Brachypodium Initiative"/>
        </authorList>
    </citation>
    <scope>NUCLEOTIDE SEQUENCE [LARGE SCALE GENOMIC DNA]</scope>
    <source>
        <strain evidence="1 2">Bd21</strain>
    </source>
</reference>
<dbReference type="InParanoid" id="A0A2K2D496"/>
<evidence type="ECO:0000313" key="1">
    <source>
        <dbReference type="EMBL" id="PNT69099.1"/>
    </source>
</evidence>